<dbReference type="KEGG" id="lak:106167990"/>
<dbReference type="GO" id="GO:0006310">
    <property type="term" value="P:DNA recombination"/>
    <property type="evidence" value="ECO:0007669"/>
    <property type="project" value="UniProtKB-KW"/>
</dbReference>
<keyword evidence="3" id="KW-1185">Reference proteome</keyword>
<reference evidence="4" key="1">
    <citation type="submission" date="2025-08" db="UniProtKB">
        <authorList>
            <consortium name="RefSeq"/>
        </authorList>
    </citation>
    <scope>IDENTIFICATION</scope>
    <source>
        <tissue evidence="4">Gonads</tissue>
    </source>
</reference>
<keyword evidence="1" id="KW-0238">DNA-binding</keyword>
<dbReference type="SUPFAM" id="SSF47823">
    <property type="entry name" value="lambda integrase-like, N-terminal domain"/>
    <property type="match status" value="1"/>
</dbReference>
<dbReference type="InterPro" id="IPR011010">
    <property type="entry name" value="DNA_brk_join_enz"/>
</dbReference>
<dbReference type="GO" id="GO:0015074">
    <property type="term" value="P:DNA integration"/>
    <property type="evidence" value="ECO:0007669"/>
    <property type="project" value="InterPro"/>
</dbReference>
<dbReference type="RefSeq" id="XP_013402359.1">
    <property type="nucleotide sequence ID" value="XM_013546905.1"/>
</dbReference>
<organism evidence="3 4">
    <name type="scientific">Lingula anatina</name>
    <name type="common">Brachiopod</name>
    <name type="synonym">Lingula unguis</name>
    <dbReference type="NCBI Taxonomy" id="7574"/>
    <lineage>
        <taxon>Eukaryota</taxon>
        <taxon>Metazoa</taxon>
        <taxon>Spiralia</taxon>
        <taxon>Lophotrochozoa</taxon>
        <taxon>Brachiopoda</taxon>
        <taxon>Linguliformea</taxon>
        <taxon>Lingulata</taxon>
        <taxon>Lingulida</taxon>
        <taxon>Linguloidea</taxon>
        <taxon>Lingulidae</taxon>
        <taxon>Lingula</taxon>
    </lineage>
</organism>
<evidence type="ECO:0000313" key="3">
    <source>
        <dbReference type="Proteomes" id="UP000085678"/>
    </source>
</evidence>
<dbReference type="Proteomes" id="UP000085678">
    <property type="component" value="Unplaced"/>
</dbReference>
<protein>
    <submittedName>
        <fullName evidence="4">Uncharacterized protein LOC106167990</fullName>
    </submittedName>
</protein>
<keyword evidence="2" id="KW-0233">DNA recombination</keyword>
<dbReference type="Gene3D" id="1.10.150.130">
    <property type="match status" value="1"/>
</dbReference>
<proteinExistence type="predicted"/>
<dbReference type="InParanoid" id="A0A1S3IXT4"/>
<dbReference type="InterPro" id="IPR013762">
    <property type="entry name" value="Integrase-like_cat_sf"/>
</dbReference>
<gene>
    <name evidence="4" type="primary">LOC106167990</name>
</gene>
<sequence>MTYRTHFNSYINFCNAINCAPLLVSSKNVCRYAAFLARSCAVSTVRQYLNIIRILHMEFGLGNPLTSWELKTILGGIRRHKGDQGNQKLPLLPEHLYKLHGTFNLSNLLDLQQWAACLCAFFGLLRVSNVTVKSQSEPGHSLCRKDFSVMGKGGILRIAKSKTNQYGHPPHTVVLPYIAGSALCPITTLLKFLGAQLAAPDTPLFSYTDEKGNLSVLTQSLFRRRLIQALKDIGLSSATYNTHSLRRGGATWLMSVGTPLAMVKAMGDWKSDAVYEYIKPSTAMKLDVVTSAVQKL</sequence>
<evidence type="ECO:0000256" key="2">
    <source>
        <dbReference type="ARBA" id="ARBA00023172"/>
    </source>
</evidence>
<dbReference type="Gene3D" id="1.10.443.10">
    <property type="entry name" value="Intergrase catalytic core"/>
    <property type="match status" value="1"/>
</dbReference>
<dbReference type="OrthoDB" id="6144328at2759"/>
<name>A0A1S3IXT4_LINAN</name>
<dbReference type="PANTHER" id="PTHR34605">
    <property type="entry name" value="PHAGE_INTEGRASE DOMAIN-CONTAINING PROTEIN"/>
    <property type="match status" value="1"/>
</dbReference>
<dbReference type="GeneID" id="106167990"/>
<accession>A0A1S3IXT4</accession>
<evidence type="ECO:0000256" key="1">
    <source>
        <dbReference type="ARBA" id="ARBA00023125"/>
    </source>
</evidence>
<dbReference type="GO" id="GO:0003677">
    <property type="term" value="F:DNA binding"/>
    <property type="evidence" value="ECO:0007669"/>
    <property type="project" value="UniProtKB-KW"/>
</dbReference>
<dbReference type="SUPFAM" id="SSF56349">
    <property type="entry name" value="DNA breaking-rejoining enzymes"/>
    <property type="match status" value="1"/>
</dbReference>
<dbReference type="AlphaFoldDB" id="A0A1S3IXT4"/>
<dbReference type="InterPro" id="IPR010998">
    <property type="entry name" value="Integrase_recombinase_N"/>
</dbReference>
<evidence type="ECO:0000313" key="4">
    <source>
        <dbReference type="RefSeq" id="XP_013402359.1"/>
    </source>
</evidence>
<dbReference type="InterPro" id="IPR052925">
    <property type="entry name" value="Phage_Integrase-like_Recomb"/>
</dbReference>
<dbReference type="PANTHER" id="PTHR34605:SF5">
    <property type="entry name" value="INTEGRASE_RECOMBINASE XERD HOMOLOG"/>
    <property type="match status" value="1"/>
</dbReference>